<evidence type="ECO:0000313" key="3">
    <source>
        <dbReference type="Proteomes" id="UP000011693"/>
    </source>
</evidence>
<dbReference type="OrthoDB" id="156559at2157"/>
<evidence type="ECO:0000313" key="2">
    <source>
        <dbReference type="EMBL" id="ELY94373.1"/>
    </source>
</evidence>
<reference evidence="2 3" key="1">
    <citation type="journal article" date="2014" name="PLoS Genet.">
        <title>Phylogenetically driven sequencing of extremely halophilic archaea reveals strategies for static and dynamic osmo-response.</title>
        <authorList>
            <person name="Becker E.A."/>
            <person name="Seitzer P.M."/>
            <person name="Tritt A."/>
            <person name="Larsen D."/>
            <person name="Krusor M."/>
            <person name="Yao A.I."/>
            <person name="Wu D."/>
            <person name="Madern D."/>
            <person name="Eisen J.A."/>
            <person name="Darling A.E."/>
            <person name="Facciotti M.T."/>
        </authorList>
    </citation>
    <scope>NUCLEOTIDE SEQUENCE [LARGE SCALE GENOMIC DNA]</scope>
    <source>
        <strain evidence="2 3">JCM 10990</strain>
    </source>
</reference>
<sequence>MDIPTDRLLIMLVVATGFAIVTGGWAAALVQAEMSGIEEIVLRVGIGALFFAVLLGFWYVFTQVDRDHDPEREST</sequence>
<protein>
    <submittedName>
        <fullName evidence="2">Uncharacterized protein</fullName>
    </submittedName>
</protein>
<feature type="transmembrane region" description="Helical" evidence="1">
    <location>
        <begin position="7"/>
        <end position="28"/>
    </location>
</feature>
<feature type="transmembrane region" description="Helical" evidence="1">
    <location>
        <begin position="40"/>
        <end position="61"/>
    </location>
</feature>
<accession>M0AAK0</accession>
<keyword evidence="1" id="KW-0472">Membrane</keyword>
<dbReference type="PATRIC" id="fig|1227492.4.peg.3729"/>
<keyword evidence="3" id="KW-1185">Reference proteome</keyword>
<dbReference type="AlphaFoldDB" id="M0AAK0"/>
<evidence type="ECO:0000256" key="1">
    <source>
        <dbReference type="SAM" id="Phobius"/>
    </source>
</evidence>
<comment type="caution">
    <text evidence="2">The sequence shown here is derived from an EMBL/GenBank/DDBJ whole genome shotgun (WGS) entry which is preliminary data.</text>
</comment>
<name>M0AAK0_9EURY</name>
<keyword evidence="1" id="KW-1133">Transmembrane helix</keyword>
<proteinExistence type="predicted"/>
<keyword evidence="1" id="KW-0812">Transmembrane</keyword>
<organism evidence="2 3">
    <name type="scientific">Natrialba chahannaoensis JCM 10990</name>
    <dbReference type="NCBI Taxonomy" id="1227492"/>
    <lineage>
        <taxon>Archaea</taxon>
        <taxon>Methanobacteriati</taxon>
        <taxon>Methanobacteriota</taxon>
        <taxon>Stenosarchaea group</taxon>
        <taxon>Halobacteria</taxon>
        <taxon>Halobacteriales</taxon>
        <taxon>Natrialbaceae</taxon>
        <taxon>Natrialba</taxon>
    </lineage>
</organism>
<dbReference type="RefSeq" id="WP_006169274.1">
    <property type="nucleotide sequence ID" value="NZ_AOIN01000096.1"/>
</dbReference>
<gene>
    <name evidence="2" type="ORF">C482_18732</name>
</gene>
<dbReference type="EMBL" id="AOIN01000096">
    <property type="protein sequence ID" value="ELY94373.1"/>
    <property type="molecule type" value="Genomic_DNA"/>
</dbReference>
<dbReference type="Proteomes" id="UP000011693">
    <property type="component" value="Unassembled WGS sequence"/>
</dbReference>